<reference evidence="6 7" key="1">
    <citation type="submission" date="2020-06" db="EMBL/GenBank/DDBJ databases">
        <authorList>
            <person name="Li R."/>
            <person name="Bekaert M."/>
        </authorList>
    </citation>
    <scope>NUCLEOTIDE SEQUENCE [LARGE SCALE GENOMIC DNA]</scope>
    <source>
        <strain evidence="7">wild</strain>
    </source>
</reference>
<organism evidence="6 7">
    <name type="scientific">Mytilus coruscus</name>
    <name type="common">Sea mussel</name>
    <dbReference type="NCBI Taxonomy" id="42192"/>
    <lineage>
        <taxon>Eukaryota</taxon>
        <taxon>Metazoa</taxon>
        <taxon>Spiralia</taxon>
        <taxon>Lophotrochozoa</taxon>
        <taxon>Mollusca</taxon>
        <taxon>Bivalvia</taxon>
        <taxon>Autobranchia</taxon>
        <taxon>Pteriomorphia</taxon>
        <taxon>Mytilida</taxon>
        <taxon>Mytiloidea</taxon>
        <taxon>Mytilidae</taxon>
        <taxon>Mytilinae</taxon>
        <taxon>Mytilus</taxon>
    </lineage>
</organism>
<evidence type="ECO:0008006" key="8">
    <source>
        <dbReference type="Google" id="ProtNLM"/>
    </source>
</evidence>
<dbReference type="InterPro" id="IPR001304">
    <property type="entry name" value="C-type_lectin-like"/>
</dbReference>
<dbReference type="InterPro" id="IPR035976">
    <property type="entry name" value="Sushi/SCR/CCP_sf"/>
</dbReference>
<dbReference type="SMART" id="SM00034">
    <property type="entry name" value="CLECT"/>
    <property type="match status" value="1"/>
</dbReference>
<gene>
    <name evidence="6" type="ORF">MCOR_40184</name>
</gene>
<evidence type="ECO:0000313" key="7">
    <source>
        <dbReference type="Proteomes" id="UP000507470"/>
    </source>
</evidence>
<keyword evidence="2 3" id="KW-1015">Disulfide bond</keyword>
<evidence type="ECO:0000259" key="5">
    <source>
        <dbReference type="PROSITE" id="PS50923"/>
    </source>
</evidence>
<dbReference type="InterPro" id="IPR000436">
    <property type="entry name" value="Sushi_SCR_CCP_dom"/>
</dbReference>
<name>A0A6J8DHL1_MYTCO</name>
<dbReference type="CDD" id="cd00037">
    <property type="entry name" value="CLECT"/>
    <property type="match status" value="1"/>
</dbReference>
<dbReference type="InterPro" id="IPR016187">
    <property type="entry name" value="CTDL_fold"/>
</dbReference>
<dbReference type="PROSITE" id="PS50923">
    <property type="entry name" value="SUSHI"/>
    <property type="match status" value="1"/>
</dbReference>
<evidence type="ECO:0000259" key="4">
    <source>
        <dbReference type="PROSITE" id="PS50041"/>
    </source>
</evidence>
<evidence type="ECO:0000313" key="6">
    <source>
        <dbReference type="EMBL" id="CAC5406624.1"/>
    </source>
</evidence>
<protein>
    <recommendedName>
        <fullName evidence="8">MRC</fullName>
    </recommendedName>
</protein>
<dbReference type="CDD" id="cd00033">
    <property type="entry name" value="CCP"/>
    <property type="match status" value="1"/>
</dbReference>
<dbReference type="SUPFAM" id="SSF57535">
    <property type="entry name" value="Complement control module/SCR domain"/>
    <property type="match status" value="1"/>
</dbReference>
<evidence type="ECO:0000256" key="2">
    <source>
        <dbReference type="ARBA" id="ARBA00023157"/>
    </source>
</evidence>
<dbReference type="PANTHER" id="PTHR31024">
    <property type="entry name" value="C-TYPE LECTIN"/>
    <property type="match status" value="1"/>
</dbReference>
<dbReference type="SUPFAM" id="SSF56436">
    <property type="entry name" value="C-type lectin-like"/>
    <property type="match status" value="1"/>
</dbReference>
<comment type="caution">
    <text evidence="3">Lacks conserved residue(s) required for the propagation of feature annotation.</text>
</comment>
<feature type="domain" description="Sushi" evidence="5">
    <location>
        <begin position="31"/>
        <end position="92"/>
    </location>
</feature>
<evidence type="ECO:0000256" key="3">
    <source>
        <dbReference type="PROSITE-ProRule" id="PRU00302"/>
    </source>
</evidence>
<dbReference type="Pfam" id="PF00084">
    <property type="entry name" value="Sushi"/>
    <property type="match status" value="1"/>
</dbReference>
<evidence type="ECO:0000256" key="1">
    <source>
        <dbReference type="ARBA" id="ARBA00022729"/>
    </source>
</evidence>
<sequence>MFIKLDDVLPNIIFISGKKCNRSHSDESNKVTCNDPEIRGCVNASVYVDVGGNAVGTEAHLSCLNGYTLWGNDSIVCLDSGKWSQINAYCIPDGIGEPNIQSFDGSLYLFNNFTKSDYSQAKEYCTNICSTLIEINNQEEDQFVYETFQNLEIDSLWIGLESVNGGNFSWPSGNTTQTNQYVNWASIVPEPVIPTAGSCVAARPFYMFWLPTLGNACDTDLQDFVCEFRIN</sequence>
<keyword evidence="3" id="KW-0768">Sushi</keyword>
<dbReference type="InterPro" id="IPR016186">
    <property type="entry name" value="C-type_lectin-like/link_sf"/>
</dbReference>
<dbReference type="PROSITE" id="PS50041">
    <property type="entry name" value="C_TYPE_LECTIN_2"/>
    <property type="match status" value="1"/>
</dbReference>
<dbReference type="AlphaFoldDB" id="A0A6J8DHL1"/>
<dbReference type="Gene3D" id="3.10.100.10">
    <property type="entry name" value="Mannose-Binding Protein A, subunit A"/>
    <property type="match status" value="1"/>
</dbReference>
<feature type="disulfide bond" evidence="3">
    <location>
        <begin position="63"/>
        <end position="90"/>
    </location>
</feature>
<dbReference type="Proteomes" id="UP000507470">
    <property type="component" value="Unassembled WGS sequence"/>
</dbReference>
<dbReference type="OrthoDB" id="6053365at2759"/>
<dbReference type="PANTHER" id="PTHR31024:SF3">
    <property type="entry name" value="C-TYPE LECTIN-RELATED"/>
    <property type="match status" value="1"/>
</dbReference>
<dbReference type="Pfam" id="PF00059">
    <property type="entry name" value="Lectin_C"/>
    <property type="match status" value="1"/>
</dbReference>
<feature type="domain" description="C-type lectin" evidence="4">
    <location>
        <begin position="103"/>
        <end position="209"/>
    </location>
</feature>
<dbReference type="EMBL" id="CACVKT020007264">
    <property type="protein sequence ID" value="CAC5406624.1"/>
    <property type="molecule type" value="Genomic_DNA"/>
</dbReference>
<accession>A0A6J8DHL1</accession>
<keyword evidence="7" id="KW-1185">Reference proteome</keyword>
<proteinExistence type="predicted"/>
<dbReference type="Gene3D" id="2.10.70.10">
    <property type="entry name" value="Complement Module, domain 1"/>
    <property type="match status" value="1"/>
</dbReference>
<keyword evidence="1" id="KW-0732">Signal</keyword>